<name>A0A9E8SDT9_9FLAO</name>
<evidence type="ECO:0008006" key="4">
    <source>
        <dbReference type="Google" id="ProtNLM"/>
    </source>
</evidence>
<proteinExistence type="predicted"/>
<keyword evidence="1" id="KW-0812">Transmembrane</keyword>
<protein>
    <recommendedName>
        <fullName evidence="4">Metallophosphoesterase</fullName>
    </recommendedName>
</protein>
<gene>
    <name evidence="2" type="ORF">N7U66_03700</name>
</gene>
<dbReference type="EMBL" id="CP113088">
    <property type="protein sequence ID" value="WAC02778.1"/>
    <property type="molecule type" value="Genomic_DNA"/>
</dbReference>
<keyword evidence="1" id="KW-0472">Membrane</keyword>
<evidence type="ECO:0000256" key="1">
    <source>
        <dbReference type="SAM" id="Phobius"/>
    </source>
</evidence>
<dbReference type="AlphaFoldDB" id="A0A9E8SDT9"/>
<evidence type="ECO:0000313" key="3">
    <source>
        <dbReference type="Proteomes" id="UP001164705"/>
    </source>
</evidence>
<keyword evidence="3" id="KW-1185">Reference proteome</keyword>
<feature type="transmembrane region" description="Helical" evidence="1">
    <location>
        <begin position="113"/>
        <end position="142"/>
    </location>
</feature>
<dbReference type="KEGG" id="lnu:N7U66_03700"/>
<reference evidence="2" key="1">
    <citation type="submission" date="2022-11" db="EMBL/GenBank/DDBJ databases">
        <title>Lacinutrix neustonica HL-RS19T sp. nov., isolated from the surface microlayer sample of brackish Lake Shihwa.</title>
        <authorList>
            <person name="Choi J.Y."/>
            <person name="Hwang C.Y."/>
        </authorList>
    </citation>
    <scope>NUCLEOTIDE SEQUENCE</scope>
    <source>
        <strain evidence="2">HL-RS19</strain>
    </source>
</reference>
<keyword evidence="1" id="KW-1133">Transmembrane helix</keyword>
<organism evidence="2 3">
    <name type="scientific">Lacinutrix neustonica</name>
    <dbReference type="NCBI Taxonomy" id="2980107"/>
    <lineage>
        <taxon>Bacteria</taxon>
        <taxon>Pseudomonadati</taxon>
        <taxon>Bacteroidota</taxon>
        <taxon>Flavobacteriia</taxon>
        <taxon>Flavobacteriales</taxon>
        <taxon>Flavobacteriaceae</taxon>
        <taxon>Lacinutrix</taxon>
    </lineage>
</organism>
<accession>A0A9E8SDT9</accession>
<feature type="transmembrane region" description="Helical" evidence="1">
    <location>
        <begin position="45"/>
        <end position="62"/>
    </location>
</feature>
<sequence>MRSFSIYTILLLCLAILVVDAAAYYWLGSITALVSATLQQVINILFWIFSIGLMAAIIVLKIRLDDIDPKRKQILINSLYGLTVSSFIPKLLFIIVISILYSVNYVISEESSLFIVPLVGLFSGFLPFFVILYGVVRTVYLFEVYHIKIKFKNLPKAFHGLRIVHISDSHLGSFNARYHIFDKAITKINQLKPRLHIFHRRFSK</sequence>
<evidence type="ECO:0000313" key="2">
    <source>
        <dbReference type="EMBL" id="WAC02778.1"/>
    </source>
</evidence>
<feature type="transmembrane region" description="Helical" evidence="1">
    <location>
        <begin position="74"/>
        <end position="101"/>
    </location>
</feature>
<dbReference type="Proteomes" id="UP001164705">
    <property type="component" value="Chromosome"/>
</dbReference>
<dbReference type="RefSeq" id="WP_267677377.1">
    <property type="nucleotide sequence ID" value="NZ_CP113088.1"/>
</dbReference>